<organism evidence="2">
    <name type="scientific">Neisseria gonorrhoeae</name>
    <dbReference type="NCBI Taxonomy" id="485"/>
    <lineage>
        <taxon>Bacteria</taxon>
        <taxon>Pseudomonadati</taxon>
        <taxon>Pseudomonadota</taxon>
        <taxon>Betaproteobacteria</taxon>
        <taxon>Neisseriales</taxon>
        <taxon>Neisseriaceae</taxon>
        <taxon>Neisseria</taxon>
    </lineage>
</organism>
<evidence type="ECO:0000313" key="2">
    <source>
        <dbReference type="EMBL" id="SUA20674.1"/>
    </source>
</evidence>
<feature type="region of interest" description="Disordered" evidence="1">
    <location>
        <begin position="94"/>
        <end position="116"/>
    </location>
</feature>
<feature type="compositionally biased region" description="Basic residues" evidence="1">
    <location>
        <begin position="94"/>
        <end position="103"/>
    </location>
</feature>
<dbReference type="SUPFAM" id="SSF53383">
    <property type="entry name" value="PLP-dependent transferases"/>
    <property type="match status" value="1"/>
</dbReference>
<keyword evidence="2" id="KW-0032">Aminotransferase</keyword>
<dbReference type="InterPro" id="IPR015424">
    <property type="entry name" value="PyrdxlP-dep_Trfase"/>
</dbReference>
<protein>
    <submittedName>
        <fullName evidence="2">Histidinol-phosphate aminotransferase</fullName>
        <ecNumber evidence="2">2.6.1.9</ecNumber>
    </submittedName>
</protein>
<dbReference type="EMBL" id="UGRI01000001">
    <property type="protein sequence ID" value="SUA20674.1"/>
    <property type="molecule type" value="Genomic_DNA"/>
</dbReference>
<name>A0A378VVF6_NEIGO</name>
<sequence>MNQLSLTTAKLALQHYGIISANIDSLKNERERMFAELGKICRLNAFPSQANFITIRVPDADLLFDTLKQTASSSKTARRTSAFGTLPAHYHRQLRTKRCRPRRYPPALPINQTESL</sequence>
<reference evidence="2" key="1">
    <citation type="submission" date="2018-06" db="EMBL/GenBank/DDBJ databases">
        <authorList>
            <consortium name="Pathogen Informatics"/>
            <person name="Doyle S."/>
        </authorList>
    </citation>
    <scope>NUCLEOTIDE SEQUENCE [LARGE SCALE GENOMIC DNA]</scope>
    <source>
        <strain evidence="2">NCTC11421</strain>
    </source>
</reference>
<gene>
    <name evidence="2" type="primary">hisC_1</name>
    <name evidence="2" type="ORF">NCTC11421_00772</name>
</gene>
<dbReference type="EC" id="2.6.1.9" evidence="2"/>
<keyword evidence="2" id="KW-0808">Transferase</keyword>
<evidence type="ECO:0000256" key="1">
    <source>
        <dbReference type="SAM" id="MobiDB-lite"/>
    </source>
</evidence>
<dbReference type="GO" id="GO:0004400">
    <property type="term" value="F:histidinol-phosphate transaminase activity"/>
    <property type="evidence" value="ECO:0007669"/>
    <property type="project" value="UniProtKB-EC"/>
</dbReference>
<proteinExistence type="predicted"/>
<dbReference type="InterPro" id="IPR015422">
    <property type="entry name" value="PyrdxlP-dep_Trfase_small"/>
</dbReference>
<dbReference type="AlphaFoldDB" id="A0A378VVF6"/>
<accession>A0A378VVF6</accession>
<dbReference type="Gene3D" id="3.90.1150.10">
    <property type="entry name" value="Aspartate Aminotransferase, domain 1"/>
    <property type="match status" value="1"/>
</dbReference>